<gene>
    <name evidence="1" type="ORF">EI555_001095</name>
</gene>
<protein>
    <submittedName>
        <fullName evidence="1">Uncharacterized protein</fullName>
    </submittedName>
</protein>
<dbReference type="Proteomes" id="UP000308365">
    <property type="component" value="Unassembled WGS sequence"/>
</dbReference>
<feature type="non-terminal residue" evidence="1">
    <location>
        <position position="1"/>
    </location>
</feature>
<comment type="caution">
    <text evidence="1">The sequence shown here is derived from an EMBL/GenBank/DDBJ whole genome shotgun (WGS) entry which is preliminary data.</text>
</comment>
<reference evidence="2" key="1">
    <citation type="journal article" date="2019" name="IScience">
        <title>Narwhal Genome Reveals Long-Term Low Genetic Diversity despite Current Large Abundance Size.</title>
        <authorList>
            <person name="Westbury M.V."/>
            <person name="Petersen B."/>
            <person name="Garde E."/>
            <person name="Heide-Jorgensen M.P."/>
            <person name="Lorenzen E.D."/>
        </authorList>
    </citation>
    <scope>NUCLEOTIDE SEQUENCE [LARGE SCALE GENOMIC DNA]</scope>
</reference>
<dbReference type="EMBL" id="RWIC01000332">
    <property type="protein sequence ID" value="TKC45340.1"/>
    <property type="molecule type" value="Genomic_DNA"/>
</dbReference>
<accession>A0A4V5P9A8</accession>
<organism evidence="1 2">
    <name type="scientific">Monodon monoceros</name>
    <name type="common">Narwhal</name>
    <name type="synonym">Ceratodon monodon</name>
    <dbReference type="NCBI Taxonomy" id="40151"/>
    <lineage>
        <taxon>Eukaryota</taxon>
        <taxon>Metazoa</taxon>
        <taxon>Chordata</taxon>
        <taxon>Craniata</taxon>
        <taxon>Vertebrata</taxon>
        <taxon>Euteleostomi</taxon>
        <taxon>Mammalia</taxon>
        <taxon>Eutheria</taxon>
        <taxon>Laurasiatheria</taxon>
        <taxon>Artiodactyla</taxon>
        <taxon>Whippomorpha</taxon>
        <taxon>Cetacea</taxon>
        <taxon>Odontoceti</taxon>
        <taxon>Monodontidae</taxon>
        <taxon>Monodon</taxon>
    </lineage>
</organism>
<evidence type="ECO:0000313" key="1">
    <source>
        <dbReference type="EMBL" id="TKC45340.1"/>
    </source>
</evidence>
<name>A0A4V5P9A8_MONMO</name>
<sequence length="423" mass="45707">AQETLAVLQHLRRAWETLGGSPFAESVSLSSRGISLRQQVMGAALPTVTLKLDGKAAGVAIPELLTLLVKRPTKVLDSQTPAPRQRSAHYGLRVSLAWTAKLGSARWKGMSSRPVQSSPMITSSAAIAGDSNAKTVDSHSWKSVTRSRCDATVSDTAEWKHFACTSWPQGKQQLIFNERPDGKVNRGRGPAALVAGANPGTRPGGAHWEPLTASLLCLFPSYLKIQIHSHSAWLGRGRKAQKGDIPDSGFLSPLKHDGRALETLGKFGALEGGHHFFSASWDVSVQGCFSQCPRVQPWSPIGLPMSLTCRDPNFGDRECPQEELPMGWLRTLVSLTVASKLLTPKSSALGPAFKSNQRANVNRVAGTWQDSEVVKNLSACEANGLQETKDKSYVDPDPWLNKKSRIPTGDSVTNSLEAMTTVM</sequence>
<proteinExistence type="predicted"/>
<dbReference type="AlphaFoldDB" id="A0A4V5P9A8"/>
<evidence type="ECO:0000313" key="2">
    <source>
        <dbReference type="Proteomes" id="UP000308365"/>
    </source>
</evidence>